<evidence type="ECO:0000313" key="1">
    <source>
        <dbReference type="EMBL" id="CAD9651899.1"/>
    </source>
</evidence>
<name>A0A7S2QTV7_9CHLO</name>
<dbReference type="AlphaFoldDB" id="A0A7S2QTV7"/>
<proteinExistence type="predicted"/>
<organism evidence="1">
    <name type="scientific">Chlamydomonas chlamydogama</name>
    <dbReference type="NCBI Taxonomy" id="225041"/>
    <lineage>
        <taxon>Eukaryota</taxon>
        <taxon>Viridiplantae</taxon>
        <taxon>Chlorophyta</taxon>
        <taxon>core chlorophytes</taxon>
        <taxon>Chlorophyceae</taxon>
        <taxon>CS clade</taxon>
        <taxon>Chlamydomonadales</taxon>
        <taxon>Chlamydomonadaceae</taxon>
        <taxon>Chlamydomonas</taxon>
    </lineage>
</organism>
<dbReference type="PANTHER" id="PTHR31579">
    <property type="entry name" value="OS03G0796600 PROTEIN"/>
    <property type="match status" value="1"/>
</dbReference>
<dbReference type="PANTHER" id="PTHR31579:SF1">
    <property type="entry name" value="OS03G0796600 PROTEIN"/>
    <property type="match status" value="1"/>
</dbReference>
<gene>
    <name evidence="1" type="ORF">CCHL1392_LOCUS652</name>
</gene>
<dbReference type="EMBL" id="HBHD01001204">
    <property type="protein sequence ID" value="CAD9651899.1"/>
    <property type="molecule type" value="Transcribed_RNA"/>
</dbReference>
<protein>
    <submittedName>
        <fullName evidence="1">Uncharacterized protein</fullName>
    </submittedName>
</protein>
<accession>A0A7S2QTV7</accession>
<reference evidence="1" key="1">
    <citation type="submission" date="2021-01" db="EMBL/GenBank/DDBJ databases">
        <authorList>
            <person name="Corre E."/>
            <person name="Pelletier E."/>
            <person name="Niang G."/>
            <person name="Scheremetjew M."/>
            <person name="Finn R."/>
            <person name="Kale V."/>
            <person name="Holt S."/>
            <person name="Cochrane G."/>
            <person name="Meng A."/>
            <person name="Brown T."/>
            <person name="Cohen L."/>
        </authorList>
    </citation>
    <scope>NUCLEOTIDE SEQUENCE</scope>
    <source>
        <strain evidence="1">SAG 11-48b</strain>
    </source>
</reference>
<sequence>MLPAYSAFGSTAMQSFKEASAFLLQSQIPNMSLVFHCEVDTADAKAPPTFDNCTETASVKERIQFYATPDSVFASKLLMDVQLLKRHMLQSEGEVNTVHLANQLSDAGYTVSVRNALGGGSSCFRNLRHEFLLVKDCDHDAVEHIVDLRFNEHFQIPHPTRQYADILSLVPEEFVGPSSKLLPVVQILCSEMAASFEVKGLTLPPWRRTQSMLSKWMSTKVRDVSFSRSDSNAVSVISSPPQGQSPVGASPPPMLCPEAAAVKAPLSLLSVKLVTDSSCIGKEAPLPGMTTAAPSMTKQPGHHGMPTIHTIKFGFSSPPQQQRH</sequence>
<dbReference type="InterPro" id="IPR006502">
    <property type="entry name" value="PDDEXK-like"/>
</dbReference>
<dbReference type="Pfam" id="PF04720">
    <property type="entry name" value="PDDEXK_6"/>
    <property type="match status" value="1"/>
</dbReference>